<dbReference type="GeneID" id="86822319"/>
<sequence length="355" mass="39569">MKLSDVFTAKAIAAYITNDPSSNLPYYGEVFFPAIKKTGVDLKWIKIRKGLGVALKPSAFDSMATIRTRGGFKATKEQMPLFRESMQIDETDMLEIQRAQDSNDPYVQDVLRHIFDDAAELTLGADISAEKMRMNLLAPINGTMQISVGMADNTIYNYKYDEDGTWKSEHYVELTGTDTWDKPETAKPLSDIAEGTAYLANLGFKPRFAMMTTKTFNYLIDNEQMMNAMITASGVKNAYLDAKGTRDLFELKTELQLIKNDKRYTDFDGTDKNFFPDDYVTIIGDGVLGNTYYGTTPEERTLLGDSTVDVSIVKNGIAIAKKTDYGPPVLVSTTASQICLPSFEGMDAIYVIKVK</sequence>
<evidence type="ECO:0000313" key="1">
    <source>
        <dbReference type="EMBL" id="EEG49135.1"/>
    </source>
</evidence>
<dbReference type="PATRIC" id="fig|476272.21.peg.1985"/>
<evidence type="ECO:0000313" key="2">
    <source>
        <dbReference type="Proteomes" id="UP000003100"/>
    </source>
</evidence>
<dbReference type="AlphaFoldDB" id="C0CM65"/>
<evidence type="ECO:0008006" key="3">
    <source>
        <dbReference type="Google" id="ProtNLM"/>
    </source>
</evidence>
<dbReference type="InterPro" id="IPR005564">
    <property type="entry name" value="Major_capsid_GpE"/>
</dbReference>
<name>C0CM65_BLAHS</name>
<keyword evidence="2" id="KW-1185">Reference proteome</keyword>
<dbReference type="Pfam" id="PF03864">
    <property type="entry name" value="Phage_cap_E"/>
    <property type="match status" value="1"/>
</dbReference>
<accession>C0CM65</accession>
<dbReference type="EMBL" id="ACBZ01000101">
    <property type="protein sequence ID" value="EEG49135.1"/>
    <property type="molecule type" value="Genomic_DNA"/>
</dbReference>
<organism evidence="1 2">
    <name type="scientific">Blautia hydrogenotrophica (strain DSM 10507 / JCM 14656 / S5a33)</name>
    <name type="common">Ruminococcus hydrogenotrophicus</name>
    <dbReference type="NCBI Taxonomy" id="476272"/>
    <lineage>
        <taxon>Bacteria</taxon>
        <taxon>Bacillati</taxon>
        <taxon>Bacillota</taxon>
        <taxon>Clostridia</taxon>
        <taxon>Lachnospirales</taxon>
        <taxon>Lachnospiraceae</taxon>
        <taxon>Blautia</taxon>
    </lineage>
</organism>
<dbReference type="HOGENOM" id="CLU_051310_0_1_9"/>
<reference evidence="1 2" key="2">
    <citation type="submission" date="2009-02" db="EMBL/GenBank/DDBJ databases">
        <title>Draft genome sequence of Blautia hydrogenotrophica DSM 10507 (Ruminococcus hydrogenotrophicus DSM 10507).</title>
        <authorList>
            <person name="Sudarsanam P."/>
            <person name="Ley R."/>
            <person name="Guruge J."/>
            <person name="Turnbaugh P.J."/>
            <person name="Mahowald M."/>
            <person name="Liep D."/>
            <person name="Gordon J."/>
        </authorList>
    </citation>
    <scope>NUCLEOTIDE SEQUENCE [LARGE SCALE GENOMIC DNA]</scope>
    <source>
        <strain evidence="2">DSM 10507 / JCM 14656 / S5a33</strain>
    </source>
</reference>
<gene>
    <name evidence="1" type="ORF">RUMHYD_01946</name>
</gene>
<comment type="caution">
    <text evidence="1">The sequence shown here is derived from an EMBL/GenBank/DDBJ whole genome shotgun (WGS) entry which is preliminary data.</text>
</comment>
<dbReference type="RefSeq" id="WP_005948860.1">
    <property type="nucleotide sequence ID" value="NZ_CP136423.1"/>
</dbReference>
<proteinExistence type="predicted"/>
<dbReference type="eggNOG" id="ENOG502ZCHY">
    <property type="taxonomic scope" value="Bacteria"/>
</dbReference>
<protein>
    <recommendedName>
        <fullName evidence="3">Phage major capsid protein E</fullName>
    </recommendedName>
</protein>
<dbReference type="Gene3D" id="3.30.1930.10">
    <property type="entry name" value="capsid protein of prophage domain"/>
    <property type="match status" value="1"/>
</dbReference>
<dbReference type="Proteomes" id="UP000003100">
    <property type="component" value="Unassembled WGS sequence"/>
</dbReference>
<reference evidence="1 2" key="1">
    <citation type="submission" date="2009-01" db="EMBL/GenBank/DDBJ databases">
        <authorList>
            <person name="Fulton L."/>
            <person name="Clifton S."/>
            <person name="Fulton B."/>
            <person name="Xu J."/>
            <person name="Minx P."/>
            <person name="Pepin K.H."/>
            <person name="Johnson M."/>
            <person name="Bhonagiri V."/>
            <person name="Nash W.E."/>
            <person name="Mardis E.R."/>
            <person name="Wilson R.K."/>
        </authorList>
    </citation>
    <scope>NUCLEOTIDE SEQUENCE [LARGE SCALE GENOMIC DNA]</scope>
    <source>
        <strain evidence="2">DSM 10507 / JCM 14656 / S5a33</strain>
    </source>
</reference>